<dbReference type="EMBL" id="PCTI01000038">
    <property type="protein sequence ID" value="PIP68905.1"/>
    <property type="molecule type" value="Genomic_DNA"/>
</dbReference>
<feature type="chain" id="PRO_5013661627" description="Peptidoglycan binding-like domain-containing protein" evidence="1">
    <location>
        <begin position="33"/>
        <end position="723"/>
    </location>
</feature>
<evidence type="ECO:0000313" key="3">
    <source>
        <dbReference type="Proteomes" id="UP000229176"/>
    </source>
</evidence>
<proteinExistence type="predicted"/>
<dbReference type="AlphaFoldDB" id="A0A2H0CG37"/>
<feature type="signal peptide" evidence="1">
    <location>
        <begin position="1"/>
        <end position="32"/>
    </location>
</feature>
<dbReference type="Gene3D" id="1.10.101.10">
    <property type="entry name" value="PGBD-like superfamily/PGBD"/>
    <property type="match status" value="1"/>
</dbReference>
<keyword evidence="1" id="KW-0732">Signal</keyword>
<evidence type="ECO:0000256" key="1">
    <source>
        <dbReference type="SAM" id="SignalP"/>
    </source>
</evidence>
<organism evidence="2 3">
    <name type="scientific">Candidatus Nomurabacteria bacterium CG22_combo_CG10-13_8_21_14_all_32_8</name>
    <dbReference type="NCBI Taxonomy" id="1974732"/>
    <lineage>
        <taxon>Bacteria</taxon>
        <taxon>Candidatus Nomuraibacteriota</taxon>
    </lineage>
</organism>
<accession>A0A2H0CG37</accession>
<comment type="caution">
    <text evidence="2">The sequence shown here is derived from an EMBL/GenBank/DDBJ whole genome shotgun (WGS) entry which is preliminary data.</text>
</comment>
<dbReference type="InterPro" id="IPR036365">
    <property type="entry name" value="PGBD-like_sf"/>
</dbReference>
<dbReference type="InterPro" id="IPR036366">
    <property type="entry name" value="PGBDSf"/>
</dbReference>
<reference evidence="2 3" key="1">
    <citation type="submission" date="2017-09" db="EMBL/GenBank/DDBJ databases">
        <title>Depth-based differentiation of microbial function through sediment-hosted aquifers and enrichment of novel symbionts in the deep terrestrial subsurface.</title>
        <authorList>
            <person name="Probst A.J."/>
            <person name="Ladd B."/>
            <person name="Jarett J.K."/>
            <person name="Geller-Mcgrath D.E."/>
            <person name="Sieber C.M."/>
            <person name="Emerson J.B."/>
            <person name="Anantharaman K."/>
            <person name="Thomas B.C."/>
            <person name="Malmstrom R."/>
            <person name="Stieglmeier M."/>
            <person name="Klingl A."/>
            <person name="Woyke T."/>
            <person name="Ryan C.M."/>
            <person name="Banfield J.F."/>
        </authorList>
    </citation>
    <scope>NUCLEOTIDE SEQUENCE [LARGE SCALE GENOMIC DNA]</scope>
    <source>
        <strain evidence="2">CG22_combo_CG10-13_8_21_14_all_32_8</strain>
    </source>
</reference>
<dbReference type="SUPFAM" id="SSF47090">
    <property type="entry name" value="PGBD-like"/>
    <property type="match status" value="1"/>
</dbReference>
<sequence length="723" mass="74247">MSKLLKSKFLLGVVMVAVVVLGGYALASTANAQQAVVSASDVQYAATVQSGSSGQAALIWQKFLNGYSSANLVADGKFGPLSVAAAKIWQASRSLMVDGVMGAMSRASAVAQINSGVVNPAPGIYPAGCSSFEGFSVTTGLSCAAATYPAGCTSNTGFSVTTGLSCAATPTTLPAGCTSTVGYSPTTGVKCDGTSTTPTPGTLEGGAGSIDDVQELSSLSGEEVSEGDSDKKVAGWTFTADNGSDLAIIAFKLTFEQTDATSSDKMSDYIDKVTVWQGSTEVGSADVGDFSENTNIYTKTINLSGAVIKADEDSDFYVTVDAVNNIDSGDLGDNTFALILADVRYQDATGVVLTDSTTGDLPSTVNFSFETIATTTGLELKVSKTTGTSGNAVNDAHVVDVDDTSDTNDVPLLAFDIKADGDLKNIQNIAVKVVSTNTVGGSGTVATIANSYSLWMDGTKIDSVNNGDLTTTVDGAVVVTTGDTAFINFNDIDFDMDDGDTAHFIVKADINDTQAGSFVNGNTLQATMADATEVDYIVAEDANGDDIAITDLTGAASADAIAFYDTGIQVKFNSATATVSHVGDPATVGDSDQGTFVIKFDVTAFGADMFIDKDAVEEYVGTTVTQVSYYFEDGNTQGGDMAAGVATLTSTGDAVGTNSFRVGEGETETFTLTVNGAASTDTFVHVAITGIGWNDTSNATAGDTLYAFDLGDYKTGDIYLNDN</sequence>
<protein>
    <recommendedName>
        <fullName evidence="4">Peptidoglycan binding-like domain-containing protein</fullName>
    </recommendedName>
</protein>
<gene>
    <name evidence="2" type="ORF">COW91_02425</name>
</gene>
<dbReference type="Proteomes" id="UP000229176">
    <property type="component" value="Unassembled WGS sequence"/>
</dbReference>
<evidence type="ECO:0008006" key="4">
    <source>
        <dbReference type="Google" id="ProtNLM"/>
    </source>
</evidence>
<evidence type="ECO:0000313" key="2">
    <source>
        <dbReference type="EMBL" id="PIP68905.1"/>
    </source>
</evidence>
<name>A0A2H0CG37_9BACT</name>